<gene>
    <name evidence="5" type="ORF">PQU95_01410</name>
</gene>
<dbReference type="SUPFAM" id="SSF55186">
    <property type="entry name" value="ThrRS/AlaRS common domain"/>
    <property type="match status" value="1"/>
</dbReference>
<organism evidence="5 6">
    <name type="scientific">Vogesella aquatica</name>
    <dbReference type="NCBI Taxonomy" id="2984206"/>
    <lineage>
        <taxon>Bacteria</taxon>
        <taxon>Pseudomonadati</taxon>
        <taxon>Pseudomonadota</taxon>
        <taxon>Betaproteobacteria</taxon>
        <taxon>Neisseriales</taxon>
        <taxon>Chromobacteriaceae</taxon>
        <taxon>Vogesella</taxon>
    </lineage>
</organism>
<comment type="caution">
    <text evidence="5">The sequence shown here is derived from an EMBL/GenBank/DDBJ whole genome shotgun (WGS) entry which is preliminary data.</text>
</comment>
<evidence type="ECO:0000259" key="4">
    <source>
        <dbReference type="SMART" id="SM00863"/>
    </source>
</evidence>
<accession>A0ABT5IUD3</accession>
<dbReference type="PANTHER" id="PTHR43462:SF1">
    <property type="entry name" value="ALANYL-TRNA EDITING PROTEIN AARSD1"/>
    <property type="match status" value="1"/>
</dbReference>
<dbReference type="Gene3D" id="2.40.30.130">
    <property type="match status" value="1"/>
</dbReference>
<dbReference type="PANTHER" id="PTHR43462">
    <property type="entry name" value="ALANYL-TRNA EDITING PROTEIN"/>
    <property type="match status" value="1"/>
</dbReference>
<feature type="domain" description="Threonyl/alanyl tRNA synthetase SAD" evidence="4">
    <location>
        <begin position="166"/>
        <end position="208"/>
    </location>
</feature>
<proteinExistence type="predicted"/>
<name>A0ABT5IUD3_9NEIS</name>
<evidence type="ECO:0000256" key="2">
    <source>
        <dbReference type="ARBA" id="ARBA00022723"/>
    </source>
</evidence>
<keyword evidence="3" id="KW-0862">Zinc</keyword>
<comment type="cofactor">
    <cofactor evidence="1">
        <name>Zn(2+)</name>
        <dbReference type="ChEBI" id="CHEBI:29105"/>
    </cofactor>
</comment>
<evidence type="ECO:0000313" key="5">
    <source>
        <dbReference type="EMBL" id="MDC7715880.1"/>
    </source>
</evidence>
<dbReference type="InterPro" id="IPR051335">
    <property type="entry name" value="Alanyl-tRNA_Editing_Enzymes"/>
</dbReference>
<dbReference type="InterPro" id="IPR009000">
    <property type="entry name" value="Transl_B-barrel_sf"/>
</dbReference>
<keyword evidence="6" id="KW-1185">Reference proteome</keyword>
<dbReference type="InterPro" id="IPR018163">
    <property type="entry name" value="Thr/Ala-tRNA-synth_IIc_edit"/>
</dbReference>
<dbReference type="SMART" id="SM00863">
    <property type="entry name" value="tRNA_SAD"/>
    <property type="match status" value="1"/>
</dbReference>
<protein>
    <submittedName>
        <fullName evidence="5">Alanyl-tRNA editing protein</fullName>
    </submittedName>
</protein>
<dbReference type="EMBL" id="JAQQLF010000001">
    <property type="protein sequence ID" value="MDC7715880.1"/>
    <property type="molecule type" value="Genomic_DNA"/>
</dbReference>
<dbReference type="Gene3D" id="3.30.980.10">
    <property type="entry name" value="Threonyl-trna Synthetase, Chain A, domain 2"/>
    <property type="match status" value="1"/>
</dbReference>
<evidence type="ECO:0000313" key="6">
    <source>
        <dbReference type="Proteomes" id="UP001219956"/>
    </source>
</evidence>
<dbReference type="SUPFAM" id="SSF50447">
    <property type="entry name" value="Translation proteins"/>
    <property type="match status" value="1"/>
</dbReference>
<dbReference type="RefSeq" id="WP_272750359.1">
    <property type="nucleotide sequence ID" value="NZ_JAQQLF010000001.1"/>
</dbReference>
<evidence type="ECO:0000256" key="1">
    <source>
        <dbReference type="ARBA" id="ARBA00001947"/>
    </source>
</evidence>
<sequence length="217" mass="23630">MTRKLFWDDPYLCTLDTTVASVAGAELTLAATILYAESGGQESDHGSIAGWPVLAARKQGQDIVYTLPSQHGLQPGAAVTLQLDWPRRYRLMRLHFAAELVLETIYQTLPDVEKIGAHIAEHKARIDFALPQAITPHLPALQARIDALVAAKLAITSAFSDAASGRRYWELPGIARVPCGGTHLRHSGEVGRIALKRKNVGRGKERVEITLLDDAPA</sequence>
<keyword evidence="2" id="KW-0479">Metal-binding</keyword>
<dbReference type="InterPro" id="IPR012947">
    <property type="entry name" value="tRNA_SAD"/>
</dbReference>
<evidence type="ECO:0000256" key="3">
    <source>
        <dbReference type="ARBA" id="ARBA00022833"/>
    </source>
</evidence>
<dbReference type="Proteomes" id="UP001219956">
    <property type="component" value="Unassembled WGS sequence"/>
</dbReference>
<reference evidence="5 6" key="1">
    <citation type="submission" date="2023-01" db="EMBL/GenBank/DDBJ databases">
        <title>Novel species of the genus Vogesella isolated from rivers.</title>
        <authorList>
            <person name="Lu H."/>
        </authorList>
    </citation>
    <scope>NUCLEOTIDE SEQUENCE [LARGE SCALE GENOMIC DNA]</scope>
    <source>
        <strain evidence="5 6">DC21W</strain>
    </source>
</reference>